<dbReference type="EMBL" id="GL876971">
    <property type="protein sequence ID" value="KLU87946.1"/>
    <property type="molecule type" value="Genomic_DNA"/>
</dbReference>
<reference evidence="3" key="5">
    <citation type="submission" date="2015-06" db="UniProtKB">
        <authorList>
            <consortium name="EnsemblFungi"/>
        </authorList>
    </citation>
    <scope>IDENTIFICATION</scope>
    <source>
        <strain evidence="3">ATCC 64411</strain>
    </source>
</reference>
<accession>A0A0C4E3D7</accession>
<dbReference type="EnsemblFungi" id="MAPG_06936T0">
    <property type="protein sequence ID" value="MAPG_06936T0"/>
    <property type="gene ID" value="MAPG_06936"/>
</dbReference>
<evidence type="ECO:0000313" key="2">
    <source>
        <dbReference type="EMBL" id="KLU87946.1"/>
    </source>
</evidence>
<dbReference type="Proteomes" id="UP000011715">
    <property type="component" value="Unassembled WGS sequence"/>
</dbReference>
<gene>
    <name evidence="2" type="ORF">MAPG_06936</name>
</gene>
<name>A0A0C4E3D7_MAGP6</name>
<feature type="region of interest" description="Disordered" evidence="1">
    <location>
        <begin position="1"/>
        <end position="28"/>
    </location>
</feature>
<sequence length="53" mass="6330">MYDEKNLELSSDRDLDSSSGEGWTFSMEESRRQVRRQGARAMKRVLVSFFRRQ</sequence>
<proteinExistence type="predicted"/>
<evidence type="ECO:0000313" key="4">
    <source>
        <dbReference type="Proteomes" id="UP000011715"/>
    </source>
</evidence>
<dbReference type="VEuPathDB" id="FungiDB:MAPG_06936"/>
<dbReference type="AlphaFoldDB" id="A0A0C4E3D7"/>
<protein>
    <submittedName>
        <fullName evidence="2 3">Uncharacterized protein</fullName>
    </submittedName>
</protein>
<reference evidence="2" key="3">
    <citation type="submission" date="2011-03" db="EMBL/GenBank/DDBJ databases">
        <title>Annotation of Magnaporthe poae ATCC 64411.</title>
        <authorList>
            <person name="Ma L.-J."/>
            <person name="Dead R."/>
            <person name="Young S.K."/>
            <person name="Zeng Q."/>
            <person name="Gargeya S."/>
            <person name="Fitzgerald M."/>
            <person name="Haas B."/>
            <person name="Abouelleil A."/>
            <person name="Alvarado L."/>
            <person name="Arachchi H.M."/>
            <person name="Berlin A."/>
            <person name="Brown A."/>
            <person name="Chapman S.B."/>
            <person name="Chen Z."/>
            <person name="Dunbar C."/>
            <person name="Freedman E."/>
            <person name="Gearin G."/>
            <person name="Gellesch M."/>
            <person name="Goldberg J."/>
            <person name="Griggs A."/>
            <person name="Gujja S."/>
            <person name="Heiman D."/>
            <person name="Howarth C."/>
            <person name="Larson L."/>
            <person name="Lui A."/>
            <person name="MacDonald P.J.P."/>
            <person name="Mehta T."/>
            <person name="Montmayeur A."/>
            <person name="Murphy C."/>
            <person name="Neiman D."/>
            <person name="Pearson M."/>
            <person name="Priest M."/>
            <person name="Roberts A."/>
            <person name="Saif S."/>
            <person name="Shea T."/>
            <person name="Shenoy N."/>
            <person name="Sisk P."/>
            <person name="Stolte C."/>
            <person name="Sykes S."/>
            <person name="Yandava C."/>
            <person name="Wortman J."/>
            <person name="Nusbaum C."/>
            <person name="Birren B."/>
        </authorList>
    </citation>
    <scope>NUCLEOTIDE SEQUENCE</scope>
    <source>
        <strain evidence="2">ATCC 64411</strain>
    </source>
</reference>
<evidence type="ECO:0000313" key="3">
    <source>
        <dbReference type="EnsemblFungi" id="MAPG_06936T0"/>
    </source>
</evidence>
<reference evidence="2" key="1">
    <citation type="submission" date="2010-05" db="EMBL/GenBank/DDBJ databases">
        <title>The Genome Sequence of Magnaporthe poae strain ATCC 64411.</title>
        <authorList>
            <consortium name="The Broad Institute Genome Sequencing Platform"/>
            <consortium name="Broad Institute Genome Sequencing Center for Infectious Disease"/>
            <person name="Ma L.-J."/>
            <person name="Dead R."/>
            <person name="Young S."/>
            <person name="Zeng Q."/>
            <person name="Koehrsen M."/>
            <person name="Alvarado L."/>
            <person name="Berlin A."/>
            <person name="Chapman S.B."/>
            <person name="Chen Z."/>
            <person name="Freedman E."/>
            <person name="Gellesch M."/>
            <person name="Goldberg J."/>
            <person name="Griggs A."/>
            <person name="Gujja S."/>
            <person name="Heilman E.R."/>
            <person name="Heiman D."/>
            <person name="Hepburn T."/>
            <person name="Howarth C."/>
            <person name="Jen D."/>
            <person name="Larson L."/>
            <person name="Mehta T."/>
            <person name="Neiman D."/>
            <person name="Pearson M."/>
            <person name="Roberts A."/>
            <person name="Saif S."/>
            <person name="Shea T."/>
            <person name="Shenoy N."/>
            <person name="Sisk P."/>
            <person name="Stolte C."/>
            <person name="Sykes S."/>
            <person name="Walk T."/>
            <person name="White J."/>
            <person name="Yandava C."/>
            <person name="Haas B."/>
            <person name="Nusbaum C."/>
            <person name="Birren B."/>
        </authorList>
    </citation>
    <scope>NUCLEOTIDE SEQUENCE</scope>
    <source>
        <strain evidence="2">ATCC 64411</strain>
    </source>
</reference>
<reference evidence="4" key="2">
    <citation type="submission" date="2010-05" db="EMBL/GenBank/DDBJ databases">
        <title>The genome sequence of Magnaporthe poae strain ATCC 64411.</title>
        <authorList>
            <person name="Ma L.-J."/>
            <person name="Dead R."/>
            <person name="Young S."/>
            <person name="Zeng Q."/>
            <person name="Koehrsen M."/>
            <person name="Alvarado L."/>
            <person name="Berlin A."/>
            <person name="Chapman S.B."/>
            <person name="Chen Z."/>
            <person name="Freedman E."/>
            <person name="Gellesch M."/>
            <person name="Goldberg J."/>
            <person name="Griggs A."/>
            <person name="Gujja S."/>
            <person name="Heilman E.R."/>
            <person name="Heiman D."/>
            <person name="Hepburn T."/>
            <person name="Howarth C."/>
            <person name="Jen D."/>
            <person name="Larson L."/>
            <person name="Mehta T."/>
            <person name="Neiman D."/>
            <person name="Pearson M."/>
            <person name="Roberts A."/>
            <person name="Saif S."/>
            <person name="Shea T."/>
            <person name="Shenoy N."/>
            <person name="Sisk P."/>
            <person name="Stolte C."/>
            <person name="Sykes S."/>
            <person name="Walk T."/>
            <person name="White J."/>
            <person name="Yandava C."/>
            <person name="Haas B."/>
            <person name="Nusbaum C."/>
            <person name="Birren B."/>
        </authorList>
    </citation>
    <scope>NUCLEOTIDE SEQUENCE [LARGE SCALE GENOMIC DNA]</scope>
    <source>
        <strain evidence="4">ATCC 64411 / 73-15</strain>
    </source>
</reference>
<keyword evidence="4" id="KW-1185">Reference proteome</keyword>
<evidence type="ECO:0000256" key="1">
    <source>
        <dbReference type="SAM" id="MobiDB-lite"/>
    </source>
</evidence>
<dbReference type="EMBL" id="ADBL01001666">
    <property type="status" value="NOT_ANNOTATED_CDS"/>
    <property type="molecule type" value="Genomic_DNA"/>
</dbReference>
<reference evidence="3" key="4">
    <citation type="journal article" date="2015" name="G3 (Bethesda)">
        <title>Genome sequences of three phytopathogenic species of the Magnaporthaceae family of fungi.</title>
        <authorList>
            <person name="Okagaki L.H."/>
            <person name="Nunes C.C."/>
            <person name="Sailsbery J."/>
            <person name="Clay B."/>
            <person name="Brown D."/>
            <person name="John T."/>
            <person name="Oh Y."/>
            <person name="Young N."/>
            <person name="Fitzgerald M."/>
            <person name="Haas B.J."/>
            <person name="Zeng Q."/>
            <person name="Young S."/>
            <person name="Adiconis X."/>
            <person name="Fan L."/>
            <person name="Levin J.Z."/>
            <person name="Mitchell T.K."/>
            <person name="Okubara P.A."/>
            <person name="Farman M.L."/>
            <person name="Kohn L.M."/>
            <person name="Birren B."/>
            <person name="Ma L.-J."/>
            <person name="Dean R.A."/>
        </authorList>
    </citation>
    <scope>NUCLEOTIDE SEQUENCE</scope>
    <source>
        <strain evidence="3">ATCC 64411 / 73-15</strain>
    </source>
</reference>
<organism evidence="3 4">
    <name type="scientific">Magnaporthiopsis poae (strain ATCC 64411 / 73-15)</name>
    <name type="common">Kentucky bluegrass fungus</name>
    <name type="synonym">Magnaporthe poae</name>
    <dbReference type="NCBI Taxonomy" id="644358"/>
    <lineage>
        <taxon>Eukaryota</taxon>
        <taxon>Fungi</taxon>
        <taxon>Dikarya</taxon>
        <taxon>Ascomycota</taxon>
        <taxon>Pezizomycotina</taxon>
        <taxon>Sordariomycetes</taxon>
        <taxon>Sordariomycetidae</taxon>
        <taxon>Magnaporthales</taxon>
        <taxon>Magnaporthaceae</taxon>
        <taxon>Magnaporthiopsis</taxon>
    </lineage>
</organism>
<feature type="compositionally biased region" description="Basic and acidic residues" evidence="1">
    <location>
        <begin position="1"/>
        <end position="16"/>
    </location>
</feature>